<evidence type="ECO:0000313" key="3">
    <source>
        <dbReference type="Proteomes" id="UP001595528"/>
    </source>
</evidence>
<dbReference type="EMBL" id="JBHRTR010000042">
    <property type="protein sequence ID" value="MFC3230338.1"/>
    <property type="molecule type" value="Genomic_DNA"/>
</dbReference>
<name>A0ABV7L7K2_9PROT</name>
<keyword evidence="3" id="KW-1185">Reference proteome</keyword>
<proteinExistence type="predicted"/>
<dbReference type="RefSeq" id="WP_379905422.1">
    <property type="nucleotide sequence ID" value="NZ_JBHRTR010000042.1"/>
</dbReference>
<reference evidence="3" key="1">
    <citation type="journal article" date="2019" name="Int. J. Syst. Evol. Microbiol.">
        <title>The Global Catalogue of Microorganisms (GCM) 10K type strain sequencing project: providing services to taxonomists for standard genome sequencing and annotation.</title>
        <authorList>
            <consortium name="The Broad Institute Genomics Platform"/>
            <consortium name="The Broad Institute Genome Sequencing Center for Infectious Disease"/>
            <person name="Wu L."/>
            <person name="Ma J."/>
        </authorList>
    </citation>
    <scope>NUCLEOTIDE SEQUENCE [LARGE SCALE GENOMIC DNA]</scope>
    <source>
        <strain evidence="3">KCTC 42964</strain>
    </source>
</reference>
<feature type="domain" description="DUF4372" evidence="1">
    <location>
        <begin position="4"/>
        <end position="70"/>
    </location>
</feature>
<dbReference type="Pfam" id="PF14294">
    <property type="entry name" value="DUF4372"/>
    <property type="match status" value="1"/>
</dbReference>
<accession>A0ABV7L7K2</accession>
<evidence type="ECO:0000313" key="2">
    <source>
        <dbReference type="EMBL" id="MFC3230338.1"/>
    </source>
</evidence>
<dbReference type="Proteomes" id="UP001595528">
    <property type="component" value="Unassembled WGS sequence"/>
</dbReference>
<sequence length="163" mass="17990">MPVQATVFSCLLQQLPWGAFDRAVKAHGMDAGHRGLDARSHLVALMAAQLLEVKGLRDLEAGLASHAPSLRRRRIRPACRSTLSDANRWRPAAAFEAVIPALLEQLSPTQARQTRQQLRLVDSTLVLPGRGAERWARFQNGKIAAKVHVVFDPKAALPVFYEV</sequence>
<feature type="non-terminal residue" evidence="2">
    <location>
        <position position="163"/>
    </location>
</feature>
<organism evidence="2 3">
    <name type="scientific">Marinibaculum pumilum</name>
    <dbReference type="NCBI Taxonomy" id="1766165"/>
    <lineage>
        <taxon>Bacteria</taxon>
        <taxon>Pseudomonadati</taxon>
        <taxon>Pseudomonadota</taxon>
        <taxon>Alphaproteobacteria</taxon>
        <taxon>Rhodospirillales</taxon>
        <taxon>Rhodospirillaceae</taxon>
        <taxon>Marinibaculum</taxon>
    </lineage>
</organism>
<protein>
    <submittedName>
        <fullName evidence="2">DUF4372 domain-containing protein</fullName>
    </submittedName>
</protein>
<dbReference type="InterPro" id="IPR025399">
    <property type="entry name" value="DUF4372"/>
</dbReference>
<gene>
    <name evidence="2" type="ORF">ACFOGJ_24025</name>
</gene>
<evidence type="ECO:0000259" key="1">
    <source>
        <dbReference type="Pfam" id="PF14294"/>
    </source>
</evidence>
<comment type="caution">
    <text evidence="2">The sequence shown here is derived from an EMBL/GenBank/DDBJ whole genome shotgun (WGS) entry which is preliminary data.</text>
</comment>